<reference evidence="1 2" key="2">
    <citation type="submission" date="2018-03" db="EMBL/GenBank/DDBJ databases">
        <authorList>
            <person name="Keele B.F."/>
        </authorList>
    </citation>
    <scope>NUCLEOTIDE SEQUENCE [LARGE SCALE GENOMIC DNA]</scope>
    <source>
        <strain evidence="1 2">CCALA 016</strain>
    </source>
</reference>
<gene>
    <name evidence="1" type="ORF">C7H19_10815</name>
</gene>
<dbReference type="PANTHER" id="PTHR34235:SF3">
    <property type="entry name" value="SLR1203 PROTEIN"/>
    <property type="match status" value="1"/>
</dbReference>
<reference evidence="1 2" key="1">
    <citation type="submission" date="2018-03" db="EMBL/GenBank/DDBJ databases">
        <title>The ancient ancestry and fast evolution of plastids.</title>
        <authorList>
            <person name="Moore K.R."/>
            <person name="Magnabosco C."/>
            <person name="Momper L."/>
            <person name="Gold D.A."/>
            <person name="Bosak T."/>
            <person name="Fournier G.P."/>
        </authorList>
    </citation>
    <scope>NUCLEOTIDE SEQUENCE [LARGE SCALE GENOMIC DNA]</scope>
    <source>
        <strain evidence="1 2">CCALA 016</strain>
    </source>
</reference>
<evidence type="ECO:0000313" key="1">
    <source>
        <dbReference type="EMBL" id="PSF37204.1"/>
    </source>
</evidence>
<dbReference type="Proteomes" id="UP000239001">
    <property type="component" value="Unassembled WGS sequence"/>
</dbReference>
<name>A0A2T1LXW1_9CHRO</name>
<dbReference type="Pfam" id="PF01724">
    <property type="entry name" value="DUF29"/>
    <property type="match status" value="1"/>
</dbReference>
<organism evidence="1 2">
    <name type="scientific">Aphanothece hegewaldii CCALA 016</name>
    <dbReference type="NCBI Taxonomy" id="2107694"/>
    <lineage>
        <taxon>Bacteria</taxon>
        <taxon>Bacillati</taxon>
        <taxon>Cyanobacteriota</taxon>
        <taxon>Cyanophyceae</taxon>
        <taxon>Oscillatoriophycideae</taxon>
        <taxon>Chroococcales</taxon>
        <taxon>Aphanothecaceae</taxon>
        <taxon>Aphanothece</taxon>
    </lineage>
</organism>
<proteinExistence type="predicted"/>
<dbReference type="AlphaFoldDB" id="A0A2T1LXW1"/>
<protein>
    <submittedName>
        <fullName evidence="1">DUF29 domain-containing protein</fullName>
    </submittedName>
</protein>
<comment type="caution">
    <text evidence="1">The sequence shown here is derived from an EMBL/GenBank/DDBJ whole genome shotgun (WGS) entry which is preliminary data.</text>
</comment>
<dbReference type="EMBL" id="PXOH01000010">
    <property type="protein sequence ID" value="PSF37204.1"/>
    <property type="molecule type" value="Genomic_DNA"/>
</dbReference>
<dbReference type="Gene3D" id="1.20.1220.20">
    <property type="entry name" value="Uncharcterised protein PF01724"/>
    <property type="match status" value="1"/>
</dbReference>
<sequence length="153" mass="18492">MTTQLKYAIEQLYDEDYVLWLDETLKQLQRQEIESLDLPHLIEEMEALGNEQRNKVDSYLRQLLIHLLLYSYWIQERERCGEGWKDEIDNFRYELELLFSSKTLYNYFLQRIDVVYAKARKKAISKTQLSTTVFPEKCPYSPDELLNSDYFPE</sequence>
<dbReference type="RefSeq" id="WP_106456893.1">
    <property type="nucleotide sequence ID" value="NZ_PXOH01000010.1"/>
</dbReference>
<dbReference type="InterPro" id="IPR002636">
    <property type="entry name" value="DUF29"/>
</dbReference>
<evidence type="ECO:0000313" key="2">
    <source>
        <dbReference type="Proteomes" id="UP000239001"/>
    </source>
</evidence>
<keyword evidence="2" id="KW-1185">Reference proteome</keyword>
<dbReference type="PANTHER" id="PTHR34235">
    <property type="entry name" value="SLR1203 PROTEIN-RELATED"/>
    <property type="match status" value="1"/>
</dbReference>
<accession>A0A2T1LXW1</accession>
<dbReference type="OrthoDB" id="5769308at2"/>